<protein>
    <recommendedName>
        <fullName evidence="1">HNH nuclease domain-containing protein</fullName>
    </recommendedName>
</protein>
<dbReference type="Gene3D" id="1.10.30.50">
    <property type="match status" value="1"/>
</dbReference>
<dbReference type="RefSeq" id="WP_158868896.1">
    <property type="nucleotide sequence ID" value="NZ_CP046401.1"/>
</dbReference>
<evidence type="ECO:0000259" key="1">
    <source>
        <dbReference type="Pfam" id="PF13395"/>
    </source>
</evidence>
<evidence type="ECO:0000313" key="2">
    <source>
        <dbReference type="EMBL" id="QGY45757.1"/>
    </source>
</evidence>
<gene>
    <name evidence="2" type="ORF">GM418_19395</name>
</gene>
<sequence>MLKAINEIATIIERDSKDTTYKFALLRACIQISQEYEHFARKEIDQVTFPLGLIVLKWLEYYYSIFADYRFIPQKNGDTPARSLAFRNSFLEVIKFYNSGLGFYQFQKNLKDGNFEKANIHNVFNLVKSIKETIIKMPMNYIGSSVGRGGQIFRYNKDSNLSGRNLNQISNQYIIDSCGTFSIPRNYFDAFLILGSFINGTQSLLLEWVDFTIHADKEKKFTRGEVLNLIDPSYDKNRDANELKLFFERIKKNEGLLCIWSGKKIVNDLNIDHMMPFALWKNNDFWNLLPSKRDVNNKKRDKIPSKYLLKKQRDLIIDYWELIFAEYPARFQKEVQISLLGLKQFDKKNWQLSCFESFSKKCEFLIAQRGFEPFII</sequence>
<reference evidence="2 3" key="1">
    <citation type="submission" date="2019-11" db="EMBL/GenBank/DDBJ databases">
        <authorList>
            <person name="Zheng R.K."/>
            <person name="Sun C.M."/>
        </authorList>
    </citation>
    <scope>NUCLEOTIDE SEQUENCE [LARGE SCALE GENOMIC DNA]</scope>
    <source>
        <strain evidence="2 3">WC007</strain>
    </source>
</reference>
<name>A0A6I6JZS2_9BACT</name>
<accession>A0A6I6JZS2</accession>
<dbReference type="Pfam" id="PF13395">
    <property type="entry name" value="HNH_4"/>
    <property type="match status" value="1"/>
</dbReference>
<feature type="domain" description="HNH nuclease" evidence="1">
    <location>
        <begin position="258"/>
        <end position="304"/>
    </location>
</feature>
<dbReference type="AlphaFoldDB" id="A0A6I6JZS2"/>
<dbReference type="EMBL" id="CP046401">
    <property type="protein sequence ID" value="QGY45757.1"/>
    <property type="molecule type" value="Genomic_DNA"/>
</dbReference>
<keyword evidence="3" id="KW-1185">Reference proteome</keyword>
<organism evidence="2 3">
    <name type="scientific">Maribellus comscasis</name>
    <dbReference type="NCBI Taxonomy" id="2681766"/>
    <lineage>
        <taxon>Bacteria</taxon>
        <taxon>Pseudomonadati</taxon>
        <taxon>Bacteroidota</taxon>
        <taxon>Bacteroidia</taxon>
        <taxon>Marinilabiliales</taxon>
        <taxon>Prolixibacteraceae</taxon>
        <taxon>Maribellus</taxon>
    </lineage>
</organism>
<dbReference type="Proteomes" id="UP000428260">
    <property type="component" value="Chromosome"/>
</dbReference>
<dbReference type="KEGG" id="mcos:GM418_19395"/>
<proteinExistence type="predicted"/>
<dbReference type="InterPro" id="IPR003615">
    <property type="entry name" value="HNH_nuc"/>
</dbReference>
<evidence type="ECO:0000313" key="3">
    <source>
        <dbReference type="Proteomes" id="UP000428260"/>
    </source>
</evidence>